<dbReference type="InterPro" id="IPR023468">
    <property type="entry name" value="Riboflavin_kinase"/>
</dbReference>
<keyword evidence="6" id="KW-0285">Flavoprotein</keyword>
<comment type="caution">
    <text evidence="15">The sequence shown here is derived from an EMBL/GenBank/DDBJ whole genome shotgun (WGS) entry which is preliminary data.</text>
</comment>
<keyword evidence="10 15" id="KW-0418">Kinase</keyword>
<evidence type="ECO:0000256" key="12">
    <source>
        <dbReference type="ARBA" id="ARBA00029960"/>
    </source>
</evidence>
<accession>A0ABR0KLW2</accession>
<dbReference type="PANTHER" id="PTHR22749:SF6">
    <property type="entry name" value="RIBOFLAVIN KINASE"/>
    <property type="match status" value="1"/>
</dbReference>
<organism evidence="15 16">
    <name type="scientific">Lithohypha guttulata</name>
    <dbReference type="NCBI Taxonomy" id="1690604"/>
    <lineage>
        <taxon>Eukaryota</taxon>
        <taxon>Fungi</taxon>
        <taxon>Dikarya</taxon>
        <taxon>Ascomycota</taxon>
        <taxon>Pezizomycotina</taxon>
        <taxon>Eurotiomycetes</taxon>
        <taxon>Chaetothyriomycetidae</taxon>
        <taxon>Chaetothyriales</taxon>
        <taxon>Trichomeriaceae</taxon>
        <taxon>Lithohypha</taxon>
    </lineage>
</organism>
<sequence length="201" mass="22855">MRPDYAGPERGPEAPFPIKLRGPVIKGFGRGSKELGIPTANIPPEGLSAHPDLTTGIYFGYASLQHPQQDPKPETDTEPGIEIYPCVLSIGYNPFYANKTRSIEIHILHDFSADFYGSSLKLLMLGFIRPEYDYVSKESLIEDIRTDCRVAERSLRRVGWRLEDEKGWEEWLRDFGWAEGLTWKDVEKVEDKVLAKGDQKL</sequence>
<dbReference type="Gene3D" id="2.40.30.30">
    <property type="entry name" value="Riboflavin kinase-like"/>
    <property type="match status" value="1"/>
</dbReference>
<dbReference type="EC" id="2.7.1.26" evidence="4"/>
<keyword evidence="7" id="KW-0288">FMN</keyword>
<dbReference type="SUPFAM" id="SSF82114">
    <property type="entry name" value="Riboflavin kinase-like"/>
    <property type="match status" value="1"/>
</dbReference>
<feature type="domain" description="Riboflavin kinase" evidence="14">
    <location>
        <begin position="13"/>
        <end position="156"/>
    </location>
</feature>
<evidence type="ECO:0000256" key="6">
    <source>
        <dbReference type="ARBA" id="ARBA00022630"/>
    </source>
</evidence>
<comment type="function">
    <text evidence="1">Catalyzes the phosphorylation of riboflavin (vitamin B2) to form flavin mononucleotide (FMN) coenzyme.</text>
</comment>
<dbReference type="SMART" id="SM00904">
    <property type="entry name" value="Flavokinase"/>
    <property type="match status" value="1"/>
</dbReference>
<evidence type="ECO:0000256" key="4">
    <source>
        <dbReference type="ARBA" id="ARBA00012105"/>
    </source>
</evidence>
<comment type="pathway">
    <text evidence="2">Cofactor biosynthesis; FMN biosynthesis; FMN from riboflavin (ATP route): step 1/1.</text>
</comment>
<evidence type="ECO:0000256" key="1">
    <source>
        <dbReference type="ARBA" id="ARBA00003572"/>
    </source>
</evidence>
<evidence type="ECO:0000313" key="16">
    <source>
        <dbReference type="Proteomes" id="UP001345013"/>
    </source>
</evidence>
<dbReference type="GO" id="GO:0008531">
    <property type="term" value="F:riboflavin kinase activity"/>
    <property type="evidence" value="ECO:0007669"/>
    <property type="project" value="UniProtKB-EC"/>
</dbReference>
<dbReference type="Proteomes" id="UP001345013">
    <property type="component" value="Unassembled WGS sequence"/>
</dbReference>
<keyword evidence="8 15" id="KW-0808">Transferase</keyword>
<proteinExistence type="inferred from homology"/>
<evidence type="ECO:0000259" key="14">
    <source>
        <dbReference type="SMART" id="SM00904"/>
    </source>
</evidence>
<evidence type="ECO:0000256" key="7">
    <source>
        <dbReference type="ARBA" id="ARBA00022643"/>
    </source>
</evidence>
<evidence type="ECO:0000313" key="15">
    <source>
        <dbReference type="EMBL" id="KAK5100187.1"/>
    </source>
</evidence>
<dbReference type="InterPro" id="IPR023465">
    <property type="entry name" value="Riboflavin_kinase_dom_sf"/>
</dbReference>
<comment type="catalytic activity">
    <reaction evidence="13">
        <text>riboflavin + ATP = FMN + ADP + H(+)</text>
        <dbReference type="Rhea" id="RHEA:14357"/>
        <dbReference type="ChEBI" id="CHEBI:15378"/>
        <dbReference type="ChEBI" id="CHEBI:30616"/>
        <dbReference type="ChEBI" id="CHEBI:57986"/>
        <dbReference type="ChEBI" id="CHEBI:58210"/>
        <dbReference type="ChEBI" id="CHEBI:456216"/>
        <dbReference type="EC" id="2.7.1.26"/>
    </reaction>
</comment>
<reference evidence="15 16" key="1">
    <citation type="submission" date="2023-08" db="EMBL/GenBank/DDBJ databases">
        <title>Black Yeasts Isolated from many extreme environments.</title>
        <authorList>
            <person name="Coleine C."/>
            <person name="Stajich J.E."/>
            <person name="Selbmann L."/>
        </authorList>
    </citation>
    <scope>NUCLEOTIDE SEQUENCE [LARGE SCALE GENOMIC DNA]</scope>
    <source>
        <strain evidence="15 16">CCFEE 5885</strain>
    </source>
</reference>
<dbReference type="EMBL" id="JAVRRG010000007">
    <property type="protein sequence ID" value="KAK5100187.1"/>
    <property type="molecule type" value="Genomic_DNA"/>
</dbReference>
<evidence type="ECO:0000256" key="5">
    <source>
        <dbReference type="ARBA" id="ARBA00017394"/>
    </source>
</evidence>
<evidence type="ECO:0000256" key="2">
    <source>
        <dbReference type="ARBA" id="ARBA00005201"/>
    </source>
</evidence>
<keyword evidence="11" id="KW-0067">ATP-binding</keyword>
<keyword evidence="16" id="KW-1185">Reference proteome</keyword>
<dbReference type="InterPro" id="IPR015865">
    <property type="entry name" value="Riboflavin_kinase_bac/euk"/>
</dbReference>
<gene>
    <name evidence="15" type="primary">FMN1</name>
    <name evidence="15" type="ORF">LTR24_000982</name>
</gene>
<protein>
    <recommendedName>
        <fullName evidence="5">Riboflavin kinase</fullName>
        <ecNumber evidence="4">2.7.1.26</ecNumber>
    </recommendedName>
    <alternativeName>
        <fullName evidence="12">Flavin mononucleotide kinase 1</fullName>
    </alternativeName>
</protein>
<name>A0ABR0KLW2_9EURO</name>
<comment type="similarity">
    <text evidence="3">Belongs to the flavokinase family.</text>
</comment>
<dbReference type="Pfam" id="PF01687">
    <property type="entry name" value="Flavokinase"/>
    <property type="match status" value="1"/>
</dbReference>
<evidence type="ECO:0000256" key="9">
    <source>
        <dbReference type="ARBA" id="ARBA00022741"/>
    </source>
</evidence>
<evidence type="ECO:0000256" key="10">
    <source>
        <dbReference type="ARBA" id="ARBA00022777"/>
    </source>
</evidence>
<dbReference type="PANTHER" id="PTHR22749">
    <property type="entry name" value="RIBOFLAVIN KINASE/FMN ADENYLYLTRANSFERASE"/>
    <property type="match status" value="1"/>
</dbReference>
<keyword evidence="9" id="KW-0547">Nucleotide-binding</keyword>
<evidence type="ECO:0000256" key="11">
    <source>
        <dbReference type="ARBA" id="ARBA00022840"/>
    </source>
</evidence>
<evidence type="ECO:0000256" key="8">
    <source>
        <dbReference type="ARBA" id="ARBA00022679"/>
    </source>
</evidence>
<evidence type="ECO:0000256" key="3">
    <source>
        <dbReference type="ARBA" id="ARBA00010108"/>
    </source>
</evidence>
<evidence type="ECO:0000256" key="13">
    <source>
        <dbReference type="ARBA" id="ARBA00047880"/>
    </source>
</evidence>